<dbReference type="Proteomes" id="UP000247892">
    <property type="component" value="Unassembled WGS sequence"/>
</dbReference>
<feature type="domain" description="Glyoxalase-like" evidence="1">
    <location>
        <begin position="6"/>
        <end position="180"/>
    </location>
</feature>
<dbReference type="InterPro" id="IPR029068">
    <property type="entry name" value="Glyas_Bleomycin-R_OHBP_Dase"/>
</dbReference>
<dbReference type="AlphaFoldDB" id="A0A318LN63"/>
<gene>
    <name evidence="2" type="ORF">BA062_10040</name>
</gene>
<dbReference type="InterPro" id="IPR025870">
    <property type="entry name" value="Glyoxalase-like_dom"/>
</dbReference>
<dbReference type="Gene3D" id="3.10.180.10">
    <property type="entry name" value="2,3-Dihydroxybiphenyl 1,2-Dioxygenase, domain 1"/>
    <property type="match status" value="1"/>
</dbReference>
<dbReference type="EMBL" id="MASU01000005">
    <property type="protein sequence ID" value="PXY35811.1"/>
    <property type="molecule type" value="Genomic_DNA"/>
</dbReference>
<reference evidence="2 3" key="1">
    <citation type="submission" date="2016-07" db="EMBL/GenBank/DDBJ databases">
        <title>Draft genome sequence of Prauserella sp. YIM 121212, isolated from alkaline soil.</title>
        <authorList>
            <person name="Ruckert C."/>
            <person name="Albersmeier A."/>
            <person name="Jiang C.-L."/>
            <person name="Jiang Y."/>
            <person name="Kalinowski J."/>
            <person name="Schneider O."/>
            <person name="Winkler A."/>
            <person name="Zotchev S.B."/>
        </authorList>
    </citation>
    <scope>NUCLEOTIDE SEQUENCE [LARGE SCALE GENOMIC DNA]</scope>
    <source>
        <strain evidence="2 3">YIM 121212</strain>
    </source>
</reference>
<keyword evidence="3" id="KW-1185">Reference proteome</keyword>
<evidence type="ECO:0000259" key="1">
    <source>
        <dbReference type="Pfam" id="PF13468"/>
    </source>
</evidence>
<comment type="caution">
    <text evidence="2">The sequence shown here is derived from an EMBL/GenBank/DDBJ whole genome shotgun (WGS) entry which is preliminary data.</text>
</comment>
<dbReference type="RefSeq" id="WP_110335817.1">
    <property type="nucleotide sequence ID" value="NZ_MASU01000005.1"/>
</dbReference>
<dbReference type="Pfam" id="PF13468">
    <property type="entry name" value="Glyoxalase_3"/>
    <property type="match status" value="1"/>
</dbReference>
<proteinExistence type="predicted"/>
<accession>A0A318LN63</accession>
<dbReference type="OrthoDB" id="3227561at2"/>
<sequence length="208" mass="22164">MTEPLLDHLVYAAPDIDELVTAFAERTGVKPVLGGRHVGRGTRNYLAGLGGNAYLELIGPDDPRAPEGKPATFGIDRLTGPRLAAWVVRPPDIEATVARARAEGYDPGDIGPLSRRTPDGTLLEWRLTPNRGDRFDGLAPALIDWLAAPHPTTNDLPVLPLVSLRGFHPDPAALLAALRALDVELDVAEGAPALEAVLDTPHGPITLR</sequence>
<evidence type="ECO:0000313" key="2">
    <source>
        <dbReference type="EMBL" id="PXY35811.1"/>
    </source>
</evidence>
<dbReference type="PANTHER" id="PTHR40265:SF1">
    <property type="entry name" value="GLYOXALASE-LIKE DOMAIN-CONTAINING PROTEIN"/>
    <property type="match status" value="1"/>
</dbReference>
<dbReference type="PANTHER" id="PTHR40265">
    <property type="entry name" value="BLL2707 PROTEIN"/>
    <property type="match status" value="1"/>
</dbReference>
<dbReference type="SUPFAM" id="SSF54593">
    <property type="entry name" value="Glyoxalase/Bleomycin resistance protein/Dihydroxybiphenyl dioxygenase"/>
    <property type="match status" value="1"/>
</dbReference>
<organism evidence="2 3">
    <name type="scientific">Prauserella flavalba</name>
    <dbReference type="NCBI Taxonomy" id="1477506"/>
    <lineage>
        <taxon>Bacteria</taxon>
        <taxon>Bacillati</taxon>
        <taxon>Actinomycetota</taxon>
        <taxon>Actinomycetes</taxon>
        <taxon>Pseudonocardiales</taxon>
        <taxon>Pseudonocardiaceae</taxon>
        <taxon>Prauserella</taxon>
    </lineage>
</organism>
<protein>
    <recommendedName>
        <fullName evidence="1">Glyoxalase-like domain-containing protein</fullName>
    </recommendedName>
</protein>
<name>A0A318LN63_9PSEU</name>
<evidence type="ECO:0000313" key="3">
    <source>
        <dbReference type="Proteomes" id="UP000247892"/>
    </source>
</evidence>